<organism evidence="1">
    <name type="scientific">marine metagenome</name>
    <dbReference type="NCBI Taxonomy" id="408172"/>
    <lineage>
        <taxon>unclassified sequences</taxon>
        <taxon>metagenomes</taxon>
        <taxon>ecological metagenomes</taxon>
    </lineage>
</organism>
<proteinExistence type="predicted"/>
<protein>
    <submittedName>
        <fullName evidence="1">Uncharacterized protein</fullName>
    </submittedName>
</protein>
<evidence type="ECO:0000313" key="1">
    <source>
        <dbReference type="EMBL" id="SVA03001.1"/>
    </source>
</evidence>
<gene>
    <name evidence="1" type="ORF">METZ01_LOCUS55855</name>
</gene>
<dbReference type="EMBL" id="UINC01003062">
    <property type="protein sequence ID" value="SVA03001.1"/>
    <property type="molecule type" value="Genomic_DNA"/>
</dbReference>
<sequence length="52" mass="5957">MLTVNYKSLVLFSYLKLALENHKLNNELCDNVERIFPGGKLLSTITQRFAVT</sequence>
<dbReference type="AlphaFoldDB" id="A0A381SI41"/>
<name>A0A381SI41_9ZZZZ</name>
<accession>A0A381SI41</accession>
<reference evidence="1" key="1">
    <citation type="submission" date="2018-05" db="EMBL/GenBank/DDBJ databases">
        <authorList>
            <person name="Lanie J.A."/>
            <person name="Ng W.-L."/>
            <person name="Kazmierczak K.M."/>
            <person name="Andrzejewski T.M."/>
            <person name="Davidsen T.M."/>
            <person name="Wayne K.J."/>
            <person name="Tettelin H."/>
            <person name="Glass J.I."/>
            <person name="Rusch D."/>
            <person name="Podicherti R."/>
            <person name="Tsui H.-C.T."/>
            <person name="Winkler M.E."/>
        </authorList>
    </citation>
    <scope>NUCLEOTIDE SEQUENCE</scope>
</reference>